<evidence type="ECO:0000313" key="2">
    <source>
        <dbReference type="EMBL" id="PPE03752.1"/>
    </source>
</evidence>
<protein>
    <submittedName>
        <fullName evidence="2">Uncharacterized protein</fullName>
    </submittedName>
</protein>
<name>A0A2S5R972_9PROT</name>
<feature type="transmembrane region" description="Helical" evidence="1">
    <location>
        <begin position="56"/>
        <end position="75"/>
    </location>
</feature>
<proteinExistence type="predicted"/>
<comment type="caution">
    <text evidence="2">The sequence shown here is derived from an EMBL/GenBank/DDBJ whole genome shotgun (WGS) entry which is preliminary data.</text>
</comment>
<gene>
    <name evidence="2" type="ORF">HCUR_00767</name>
</gene>
<keyword evidence="1" id="KW-0472">Membrane</keyword>
<dbReference type="AlphaFoldDB" id="A0A2S5R972"/>
<dbReference type="Proteomes" id="UP000239425">
    <property type="component" value="Unassembled WGS sequence"/>
</dbReference>
<evidence type="ECO:0000313" key="3">
    <source>
        <dbReference type="Proteomes" id="UP000239425"/>
    </source>
</evidence>
<feature type="transmembrane region" description="Helical" evidence="1">
    <location>
        <begin position="81"/>
        <end position="100"/>
    </location>
</feature>
<keyword evidence="1" id="KW-0812">Transmembrane</keyword>
<accession>A0A2S5R972</accession>
<organism evidence="2 3">
    <name type="scientific">Holospora curviuscula</name>
    <dbReference type="NCBI Taxonomy" id="1082868"/>
    <lineage>
        <taxon>Bacteria</taxon>
        <taxon>Pseudomonadati</taxon>
        <taxon>Pseudomonadota</taxon>
        <taxon>Alphaproteobacteria</taxon>
        <taxon>Holosporales</taxon>
        <taxon>Holosporaceae</taxon>
        <taxon>Holospora</taxon>
    </lineage>
</organism>
<dbReference type="EMBL" id="PHHC01000082">
    <property type="protein sequence ID" value="PPE03752.1"/>
    <property type="molecule type" value="Genomic_DNA"/>
</dbReference>
<keyword evidence="1" id="KW-1133">Transmembrane helix</keyword>
<sequence length="112" mass="13459">MALYLLYFFGKLFVFLHCLLHPYNVQALLFTYCAMSSRFLFYRLPSLLNHSFLIDILYAHPLLCLIIFQTVLRLFHNYCLFLYRVLLLTFPVWALGFRNISFNLQWDMQTSS</sequence>
<feature type="transmembrane region" description="Helical" evidence="1">
    <location>
        <begin position="12"/>
        <end position="35"/>
    </location>
</feature>
<evidence type="ECO:0000256" key="1">
    <source>
        <dbReference type="SAM" id="Phobius"/>
    </source>
</evidence>
<keyword evidence="3" id="KW-1185">Reference proteome</keyword>
<reference evidence="2 3" key="1">
    <citation type="submission" date="2017-11" db="EMBL/GenBank/DDBJ databases">
        <title>Comparative genomic analysis of Holospora spp., intranuclear symbionts of paramecia.</title>
        <authorList>
            <person name="Garushyants S.K."/>
            <person name="Beliavskaya A."/>
            <person name="Malko D.B."/>
            <person name="Logacheva M.D."/>
            <person name="Rautian M.S."/>
            <person name="Gelfand M.S."/>
        </authorList>
    </citation>
    <scope>NUCLEOTIDE SEQUENCE [LARGE SCALE GENOMIC DNA]</scope>
    <source>
        <strain evidence="3">02AZ16</strain>
    </source>
</reference>